<dbReference type="RefSeq" id="WP_206091074.1">
    <property type="nucleotide sequence ID" value="NZ_CP065053.1"/>
</dbReference>
<dbReference type="Pfam" id="PF04151">
    <property type="entry name" value="PPC"/>
    <property type="match status" value="1"/>
</dbReference>
<proteinExistence type="predicted"/>
<dbReference type="EC" id="3.4.24.3" evidence="4"/>
<evidence type="ECO:0000313" key="18">
    <source>
        <dbReference type="Proteomes" id="UP000662888"/>
    </source>
</evidence>
<sequence length="758" mass="82991">MFVERKIVLLAGLISACFSNVSYAKQADEGHTHQALKQAPMPHARQTLPPTMEQQRFNVAPTTKPRTDLMPTPDSSRMSSDTSMSARSMNVSPAPTPECKNMDTLTNYNGAALADYLVAMPDYECTYPLFSLTPAQAAKAYSSANMSAIASRFAREASTYNASNRALVNLALYLRAGYYLGGGGTIATPSAAFTASLRAPIKTLVEGSVLYQSNPLAGSTAAEVIKLITNTHDEAYFVASMKKLVVRFTNSSSNPNAVDALKQYDAAGGMTSALTVLFYAHSRPEALPVLQSDTSYPIALNNFVVQNKAALLGTSTAYMLNDAANEAFRFMQYPAQKATVKTMVQSTLASSSMAGADSALWLAAASAVKFYDNANCAQYGTCGYEQKLADAVLKVSYTCSPSLRIRAQEMTTAQLQSSCAILQKEEGYFHDMLQSNRVPVANDKNTSLELVVFDDYANYSKYASVIYDIDTNNGGMYLEGNPASATNQARFIAHEASWLRPAFSVWNLEHEYVHYLDGRFDMAGDFSAAVAKPSVWWIEGVAEYLSLRNNNQQSIDKARTGTYKLSDIFGNTYSMADYTDRAYRWGYMATRFMVEKHRNDVDAVVGKFRVGDYDGYQNYMNYIGTRYDNEFASWVKTATTAGEPPLPTVSLPPCANSSQLGKNCSISGFGSSSERYAYISLPTGAKNLRLFTSGGTGDVDLYVGRAHYPTTNWYDAASATPGNRESVTFSTPTNNQWYYIMLKAKQTFDGVTLNATYD</sequence>
<name>A0AA48WHE1_9BURK</name>
<gene>
    <name evidence="17" type="ORF">IV454_08230</name>
</gene>
<evidence type="ECO:0000256" key="5">
    <source>
        <dbReference type="ARBA" id="ARBA00022525"/>
    </source>
</evidence>
<dbReference type="PANTHER" id="PTHR13062">
    <property type="entry name" value="COLLAGENASE"/>
    <property type="match status" value="1"/>
</dbReference>
<keyword evidence="8 14" id="KW-0732">Signal</keyword>
<evidence type="ECO:0000256" key="1">
    <source>
        <dbReference type="ARBA" id="ARBA00000424"/>
    </source>
</evidence>
<dbReference type="Pfam" id="PF08453">
    <property type="entry name" value="Peptidase_M9_N"/>
    <property type="match status" value="1"/>
</dbReference>
<protein>
    <recommendedName>
        <fullName evidence="4">microbial collagenase</fullName>
        <ecNumber evidence="4">3.4.24.3</ecNumber>
    </recommendedName>
</protein>
<keyword evidence="5" id="KW-0964">Secreted</keyword>
<dbReference type="EMBL" id="CP065053">
    <property type="protein sequence ID" value="QPI51489.1"/>
    <property type="molecule type" value="Genomic_DNA"/>
</dbReference>
<evidence type="ECO:0000313" key="17">
    <source>
        <dbReference type="EMBL" id="QPI51489.1"/>
    </source>
</evidence>
<organism evidence="17 18">
    <name type="scientific">Massilia antarctica</name>
    <dbReference type="NCBI Taxonomy" id="2765360"/>
    <lineage>
        <taxon>Bacteria</taxon>
        <taxon>Pseudomonadati</taxon>
        <taxon>Pseudomonadota</taxon>
        <taxon>Betaproteobacteria</taxon>
        <taxon>Burkholderiales</taxon>
        <taxon>Oxalobacteraceae</taxon>
        <taxon>Telluria group</taxon>
        <taxon>Massilia</taxon>
    </lineage>
</organism>
<evidence type="ECO:0000256" key="3">
    <source>
        <dbReference type="ARBA" id="ARBA00004613"/>
    </source>
</evidence>
<accession>A0AA48WHE1</accession>
<feature type="chain" id="PRO_5045703513" description="microbial collagenase" evidence="14">
    <location>
        <begin position="25"/>
        <end position="758"/>
    </location>
</feature>
<dbReference type="PRINTS" id="PR00931">
    <property type="entry name" value="MICOLLPTASE"/>
</dbReference>
<dbReference type="InterPro" id="IPR002169">
    <property type="entry name" value="Peptidase_M9A/M9B"/>
</dbReference>
<dbReference type="Pfam" id="PF01752">
    <property type="entry name" value="Peptidase_M9"/>
    <property type="match status" value="1"/>
</dbReference>
<comment type="cofactor">
    <cofactor evidence="2">
        <name>Zn(2+)</name>
        <dbReference type="ChEBI" id="CHEBI:29105"/>
    </cofactor>
</comment>
<feature type="region of interest" description="Disordered" evidence="13">
    <location>
        <begin position="62"/>
        <end position="98"/>
    </location>
</feature>
<evidence type="ECO:0000256" key="2">
    <source>
        <dbReference type="ARBA" id="ARBA00001947"/>
    </source>
</evidence>
<evidence type="ECO:0000256" key="8">
    <source>
        <dbReference type="ARBA" id="ARBA00022729"/>
    </source>
</evidence>
<dbReference type="Gene3D" id="1.10.390.20">
    <property type="match status" value="1"/>
</dbReference>
<dbReference type="InterPro" id="IPR007280">
    <property type="entry name" value="Peptidase_C_arc/bac"/>
</dbReference>
<evidence type="ECO:0000256" key="10">
    <source>
        <dbReference type="ARBA" id="ARBA00022833"/>
    </source>
</evidence>
<evidence type="ECO:0000256" key="9">
    <source>
        <dbReference type="ARBA" id="ARBA00022801"/>
    </source>
</evidence>
<feature type="signal peptide" evidence="14">
    <location>
        <begin position="1"/>
        <end position="24"/>
    </location>
</feature>
<dbReference type="PANTHER" id="PTHR13062:SF9">
    <property type="entry name" value="MICROBIAL COLLAGENASE"/>
    <property type="match status" value="1"/>
</dbReference>
<keyword evidence="11" id="KW-0482">Metalloprotease</keyword>
<comment type="subcellular location">
    <subcellularLocation>
        <location evidence="3">Secreted</location>
    </subcellularLocation>
</comment>
<evidence type="ECO:0000259" key="16">
    <source>
        <dbReference type="Pfam" id="PF08453"/>
    </source>
</evidence>
<dbReference type="InterPro" id="IPR013661">
    <property type="entry name" value="Peptidase_M9_N_dom"/>
</dbReference>
<dbReference type="Proteomes" id="UP000662888">
    <property type="component" value="Chromosome"/>
</dbReference>
<keyword evidence="18" id="KW-1185">Reference proteome</keyword>
<feature type="domain" description="Peptidase C-terminal archaeal/bacterial" evidence="15">
    <location>
        <begin position="676"/>
        <end position="742"/>
    </location>
</feature>
<evidence type="ECO:0000256" key="12">
    <source>
        <dbReference type="ARBA" id="ARBA00023145"/>
    </source>
</evidence>
<keyword evidence="10" id="KW-0862">Zinc</keyword>
<evidence type="ECO:0000256" key="4">
    <source>
        <dbReference type="ARBA" id="ARBA00012653"/>
    </source>
</evidence>
<keyword evidence="6" id="KW-0645">Protease</keyword>
<keyword evidence="7" id="KW-0479">Metal-binding</keyword>
<comment type="catalytic activity">
    <reaction evidence="1">
        <text>Digestion of native collagen in the triple helical region at Xaa-|-Gly bonds. With synthetic peptides, a preference is shown for Gly at P3 and P1', Pro and Ala at P2 and P2', and hydroxyproline, Ala or Arg at P3'.</text>
        <dbReference type="EC" id="3.4.24.3"/>
    </reaction>
</comment>
<dbReference type="Gene3D" id="2.60.120.380">
    <property type="match status" value="1"/>
</dbReference>
<evidence type="ECO:0000259" key="15">
    <source>
        <dbReference type="Pfam" id="PF04151"/>
    </source>
</evidence>
<reference evidence="17 18" key="1">
    <citation type="submission" date="2020-11" db="EMBL/GenBank/DDBJ databases">
        <authorList>
            <person name="Sun Q."/>
        </authorList>
    </citation>
    <scope>NUCLEOTIDE SEQUENCE [LARGE SCALE GENOMIC DNA]</scope>
    <source>
        <strain evidence="17 18">P8398</strain>
    </source>
</reference>
<evidence type="ECO:0000256" key="7">
    <source>
        <dbReference type="ARBA" id="ARBA00022723"/>
    </source>
</evidence>
<evidence type="ECO:0000256" key="11">
    <source>
        <dbReference type="ARBA" id="ARBA00023049"/>
    </source>
</evidence>
<dbReference type="Gene3D" id="3.40.30.160">
    <property type="entry name" value="Collagenase ColT, N-terminal domain"/>
    <property type="match status" value="1"/>
</dbReference>
<keyword evidence="9" id="KW-0378">Hydrolase</keyword>
<keyword evidence="12" id="KW-0865">Zymogen</keyword>
<evidence type="ECO:0000256" key="14">
    <source>
        <dbReference type="SAM" id="SignalP"/>
    </source>
</evidence>
<dbReference type="PROSITE" id="PS51257">
    <property type="entry name" value="PROKAR_LIPOPROTEIN"/>
    <property type="match status" value="1"/>
</dbReference>
<feature type="domain" description="Peptidase M9 collagenase N-terminal" evidence="16">
    <location>
        <begin position="102"/>
        <end position="260"/>
    </location>
</feature>
<feature type="compositionally biased region" description="Low complexity" evidence="13">
    <location>
        <begin position="70"/>
        <end position="89"/>
    </location>
</feature>
<evidence type="ECO:0000256" key="6">
    <source>
        <dbReference type="ARBA" id="ARBA00022670"/>
    </source>
</evidence>
<evidence type="ECO:0000256" key="13">
    <source>
        <dbReference type="SAM" id="MobiDB-lite"/>
    </source>
</evidence>